<keyword evidence="1" id="KW-0175">Coiled coil</keyword>
<name>A0A1C4DAS6_9GAMM</name>
<accession>A0A1C4DAS6</accession>
<feature type="coiled-coil region" evidence="1">
    <location>
        <begin position="5"/>
        <end position="39"/>
    </location>
</feature>
<gene>
    <name evidence="2" type="ORF">GA0061080_10665</name>
</gene>
<reference evidence="3" key="1">
    <citation type="submission" date="2016-08" db="EMBL/GenBank/DDBJ databases">
        <authorList>
            <person name="Varghese N."/>
            <person name="Submissions Spin"/>
        </authorList>
    </citation>
    <scope>NUCLEOTIDE SEQUENCE [LARGE SCALE GENOMIC DNA]</scope>
    <source>
        <strain evidence="3">R-53144</strain>
    </source>
</reference>
<dbReference type="AlphaFoldDB" id="A0A1C4DAS6"/>
<dbReference type="EMBL" id="FMBA01000066">
    <property type="protein sequence ID" value="SCC28477.1"/>
    <property type="molecule type" value="Genomic_DNA"/>
</dbReference>
<dbReference type="RefSeq" id="WP_167349235.1">
    <property type="nucleotide sequence ID" value="NZ_FMBA01000066.1"/>
</dbReference>
<dbReference type="STRING" id="1798183.GA0061080_10665"/>
<protein>
    <submittedName>
        <fullName evidence="2">Uncharacterized protein</fullName>
    </submittedName>
</protein>
<proteinExistence type="predicted"/>
<organism evidence="2 3">
    <name type="scientific">Gilliamella intestini</name>
    <dbReference type="NCBI Taxonomy" id="1798183"/>
    <lineage>
        <taxon>Bacteria</taxon>
        <taxon>Pseudomonadati</taxon>
        <taxon>Pseudomonadota</taxon>
        <taxon>Gammaproteobacteria</taxon>
        <taxon>Orbales</taxon>
        <taxon>Orbaceae</taxon>
        <taxon>Gilliamella</taxon>
    </lineage>
</organism>
<dbReference type="Proteomes" id="UP000199698">
    <property type="component" value="Unassembled WGS sequence"/>
</dbReference>
<sequence length="51" mass="6333">MNNEHKEHKEQLKLYDDKEQELERAIAIVREQRREYINKHNLNKVNDEQTN</sequence>
<evidence type="ECO:0000313" key="3">
    <source>
        <dbReference type="Proteomes" id="UP000199698"/>
    </source>
</evidence>
<keyword evidence="3" id="KW-1185">Reference proteome</keyword>
<evidence type="ECO:0000313" key="2">
    <source>
        <dbReference type="EMBL" id="SCC28477.1"/>
    </source>
</evidence>
<evidence type="ECO:0000256" key="1">
    <source>
        <dbReference type="SAM" id="Coils"/>
    </source>
</evidence>